<evidence type="ECO:0000313" key="2">
    <source>
        <dbReference type="EMBL" id="KAK8882547.1"/>
    </source>
</evidence>
<dbReference type="Pfam" id="PF00023">
    <property type="entry name" value="Ank"/>
    <property type="match status" value="1"/>
</dbReference>
<protein>
    <recommendedName>
        <fullName evidence="4">Ankyrin repeat protein</fullName>
    </recommendedName>
</protein>
<gene>
    <name evidence="2" type="ORF">M9Y10_045189</name>
</gene>
<dbReference type="Pfam" id="PF12796">
    <property type="entry name" value="Ank_2"/>
    <property type="match status" value="1"/>
</dbReference>
<evidence type="ECO:0000256" key="1">
    <source>
        <dbReference type="PROSITE-ProRule" id="PRU00023"/>
    </source>
</evidence>
<dbReference type="InterPro" id="IPR051616">
    <property type="entry name" value="Cul2-RING_E3_ligase_SR"/>
</dbReference>
<reference evidence="2 3" key="1">
    <citation type="submission" date="2024-04" db="EMBL/GenBank/DDBJ databases">
        <title>Tritrichomonas musculus Genome.</title>
        <authorList>
            <person name="Alves-Ferreira E."/>
            <person name="Grigg M."/>
            <person name="Lorenzi H."/>
            <person name="Galac M."/>
        </authorList>
    </citation>
    <scope>NUCLEOTIDE SEQUENCE [LARGE SCALE GENOMIC DNA]</scope>
    <source>
        <strain evidence="2 3">EAF2021</strain>
    </source>
</reference>
<dbReference type="SMART" id="SM00248">
    <property type="entry name" value="ANK"/>
    <property type="match status" value="5"/>
</dbReference>
<evidence type="ECO:0000313" key="3">
    <source>
        <dbReference type="Proteomes" id="UP001470230"/>
    </source>
</evidence>
<feature type="repeat" description="ANK" evidence="1">
    <location>
        <begin position="52"/>
        <end position="84"/>
    </location>
</feature>
<dbReference type="InterPro" id="IPR036770">
    <property type="entry name" value="Ankyrin_rpt-contain_sf"/>
</dbReference>
<dbReference type="SUPFAM" id="SSF48403">
    <property type="entry name" value="Ankyrin repeat"/>
    <property type="match status" value="1"/>
</dbReference>
<accession>A0ABR2JUJ2</accession>
<proteinExistence type="predicted"/>
<comment type="caution">
    <text evidence="2">The sequence shown here is derived from an EMBL/GenBank/DDBJ whole genome shotgun (WGS) entry which is preliminary data.</text>
</comment>
<name>A0ABR2JUJ2_9EUKA</name>
<organism evidence="2 3">
    <name type="scientific">Tritrichomonas musculus</name>
    <dbReference type="NCBI Taxonomy" id="1915356"/>
    <lineage>
        <taxon>Eukaryota</taxon>
        <taxon>Metamonada</taxon>
        <taxon>Parabasalia</taxon>
        <taxon>Tritrichomonadida</taxon>
        <taxon>Tritrichomonadidae</taxon>
        <taxon>Tritrichomonas</taxon>
    </lineage>
</organism>
<feature type="repeat" description="ANK" evidence="1">
    <location>
        <begin position="122"/>
        <end position="154"/>
    </location>
</feature>
<dbReference type="EMBL" id="JAPFFF010000009">
    <property type="protein sequence ID" value="KAK8882547.1"/>
    <property type="molecule type" value="Genomic_DNA"/>
</dbReference>
<dbReference type="PROSITE" id="PS50297">
    <property type="entry name" value="ANK_REP_REGION"/>
    <property type="match status" value="1"/>
</dbReference>
<evidence type="ECO:0008006" key="4">
    <source>
        <dbReference type="Google" id="ProtNLM"/>
    </source>
</evidence>
<dbReference type="Gene3D" id="1.25.40.20">
    <property type="entry name" value="Ankyrin repeat-containing domain"/>
    <property type="match status" value="1"/>
</dbReference>
<sequence length="272" mass="30357">MDFEEAFARCIYEGNIQGIKTLGVDNECINDILVCTTPIPQKGDFLILPSVRRPTPLIYAICCHQLNVVKLLFSLGADLKKPDENPILWHPIHYAAAVRDTEILDFILTNAPEEIEAETKDHKATPLHFAVTANNVDMVALLILRGADPNHANINHETALHMSMILFDIEIPSILLSFGAKIDAKNSRGLTPSQIAKQRENKKMLKYLENVASDPKIVPKKEDIKKRYVSSFRSSKDTDEEPATDPEAIISHLNILSQRITAVEEAVGLNDE</sequence>
<dbReference type="PANTHER" id="PTHR46224:SF64">
    <property type="entry name" value="IQ MOTIF AND ANKYRIN REPEAT DOMAIN-CONTAINING PROTEIN 1"/>
    <property type="match status" value="1"/>
</dbReference>
<feature type="repeat" description="ANK" evidence="1">
    <location>
        <begin position="155"/>
        <end position="187"/>
    </location>
</feature>
<dbReference type="InterPro" id="IPR002110">
    <property type="entry name" value="Ankyrin_rpt"/>
</dbReference>
<keyword evidence="1" id="KW-0040">ANK repeat</keyword>
<dbReference type="PANTHER" id="PTHR46224">
    <property type="entry name" value="ANKYRIN REPEAT FAMILY PROTEIN"/>
    <property type="match status" value="1"/>
</dbReference>
<keyword evidence="3" id="KW-1185">Reference proteome</keyword>
<dbReference type="PROSITE" id="PS50088">
    <property type="entry name" value="ANK_REPEAT"/>
    <property type="match status" value="3"/>
</dbReference>
<dbReference type="Proteomes" id="UP001470230">
    <property type="component" value="Unassembled WGS sequence"/>
</dbReference>